<feature type="domain" description="Major facilitator superfamily (MFS) profile" evidence="5">
    <location>
        <begin position="164"/>
        <end position="375"/>
    </location>
</feature>
<feature type="transmembrane region" description="Helical" evidence="4">
    <location>
        <begin position="126"/>
        <end position="147"/>
    </location>
</feature>
<feature type="transmembrane region" description="Helical" evidence="4">
    <location>
        <begin position="29"/>
        <end position="60"/>
    </location>
</feature>
<keyword evidence="7" id="KW-1185">Reference proteome</keyword>
<dbReference type="SUPFAM" id="SSF103473">
    <property type="entry name" value="MFS general substrate transporter"/>
    <property type="match status" value="1"/>
</dbReference>
<feature type="transmembrane region" description="Helical" evidence="4">
    <location>
        <begin position="273"/>
        <end position="292"/>
    </location>
</feature>
<dbReference type="PANTHER" id="PTHR11360:SF315">
    <property type="entry name" value="TRANSPORTER MCH2-RELATED"/>
    <property type="match status" value="1"/>
</dbReference>
<dbReference type="GO" id="GO:0022857">
    <property type="term" value="F:transmembrane transporter activity"/>
    <property type="evidence" value="ECO:0007669"/>
    <property type="project" value="InterPro"/>
</dbReference>
<evidence type="ECO:0000256" key="4">
    <source>
        <dbReference type="SAM" id="Phobius"/>
    </source>
</evidence>
<dbReference type="InterPro" id="IPR020846">
    <property type="entry name" value="MFS_dom"/>
</dbReference>
<dbReference type="Pfam" id="PF07690">
    <property type="entry name" value="MFS_1"/>
    <property type="match status" value="1"/>
</dbReference>
<evidence type="ECO:0000259" key="5">
    <source>
        <dbReference type="PROSITE" id="PS50850"/>
    </source>
</evidence>
<dbReference type="Gene3D" id="1.20.1250.20">
    <property type="entry name" value="MFS general substrate transporter like domains"/>
    <property type="match status" value="2"/>
</dbReference>
<evidence type="ECO:0000256" key="3">
    <source>
        <dbReference type="SAM" id="MobiDB-lite"/>
    </source>
</evidence>
<dbReference type="InterPro" id="IPR050327">
    <property type="entry name" value="Proton-linked_MCT"/>
</dbReference>
<organism evidence="6 7">
    <name type="scientific">Penicillium antarcticum</name>
    <dbReference type="NCBI Taxonomy" id="416450"/>
    <lineage>
        <taxon>Eukaryota</taxon>
        <taxon>Fungi</taxon>
        <taxon>Dikarya</taxon>
        <taxon>Ascomycota</taxon>
        <taxon>Pezizomycotina</taxon>
        <taxon>Eurotiomycetes</taxon>
        <taxon>Eurotiomycetidae</taxon>
        <taxon>Eurotiales</taxon>
        <taxon>Aspergillaceae</taxon>
        <taxon>Penicillium</taxon>
    </lineage>
</organism>
<keyword evidence="4" id="KW-1133">Transmembrane helix</keyword>
<keyword evidence="4" id="KW-0472">Membrane</keyword>
<evidence type="ECO:0000256" key="1">
    <source>
        <dbReference type="ARBA" id="ARBA00004141"/>
    </source>
</evidence>
<feature type="transmembrane region" description="Helical" evidence="4">
    <location>
        <begin position="72"/>
        <end position="94"/>
    </location>
</feature>
<evidence type="ECO:0000313" key="6">
    <source>
        <dbReference type="EMBL" id="OQD86491.1"/>
    </source>
</evidence>
<keyword evidence="4" id="KW-0812">Transmembrane</keyword>
<feature type="transmembrane region" description="Helical" evidence="4">
    <location>
        <begin position="159"/>
        <end position="178"/>
    </location>
</feature>
<sequence>MSKSAPNPTAHANPEEPSPSQEAIREGGYGWVCVACVFLMNAHTWGINAAYGVFLSYYLSSDMLPGTSSLEYAFVGGLSIGCAMIIAPLATYLAHQISPRFVLNLGTILETISLITTSFVKTDWQLFLSQGICFGFGMGLCFCGSVGIPSHWFKRMRSLVNGITAAGSGVGGLVYSLAAGKMIPELGFPWAMRSLGYVCLLFSLPSYSVAIGLTQKQGSRAGALLSLGQAFGRPVVGLLSDHLGRVNVAFASSLASGLLSLVLWIFAGSVGLTYFFAVAVGLFAGTFLAAAAPLTAEVVGLEDLGAGLGIFWLSLGPPTAVAEVIALQLRDSPSEPKPYLRIQIFVGLMYIGSAASLAGLWFEMRRKKVSRGGKI</sequence>
<dbReference type="PROSITE" id="PS50850">
    <property type="entry name" value="MFS"/>
    <property type="match status" value="1"/>
</dbReference>
<name>A0A1V6QB82_9EURO</name>
<dbReference type="EMBL" id="MDYN01000007">
    <property type="protein sequence ID" value="OQD86491.1"/>
    <property type="molecule type" value="Genomic_DNA"/>
</dbReference>
<feature type="region of interest" description="Disordered" evidence="3">
    <location>
        <begin position="1"/>
        <end position="22"/>
    </location>
</feature>
<feature type="transmembrane region" description="Helical" evidence="4">
    <location>
        <begin position="248"/>
        <end position="267"/>
    </location>
</feature>
<evidence type="ECO:0000256" key="2">
    <source>
        <dbReference type="ARBA" id="ARBA00006727"/>
    </source>
</evidence>
<proteinExistence type="inferred from homology"/>
<feature type="transmembrane region" description="Helical" evidence="4">
    <location>
        <begin position="339"/>
        <end position="362"/>
    </location>
</feature>
<feature type="transmembrane region" description="Helical" evidence="4">
    <location>
        <begin position="190"/>
        <end position="210"/>
    </location>
</feature>
<evidence type="ECO:0000313" key="7">
    <source>
        <dbReference type="Proteomes" id="UP000191672"/>
    </source>
</evidence>
<dbReference type="GO" id="GO:0016020">
    <property type="term" value="C:membrane"/>
    <property type="evidence" value="ECO:0007669"/>
    <property type="project" value="UniProtKB-SubCell"/>
</dbReference>
<gene>
    <name evidence="6" type="ORF">PENANT_c007G00765</name>
</gene>
<dbReference type="Proteomes" id="UP000191672">
    <property type="component" value="Unassembled WGS sequence"/>
</dbReference>
<comment type="subcellular location">
    <subcellularLocation>
        <location evidence="1">Membrane</location>
        <topology evidence="1">Multi-pass membrane protein</topology>
    </subcellularLocation>
</comment>
<feature type="transmembrane region" description="Helical" evidence="4">
    <location>
        <begin position="101"/>
        <end position="120"/>
    </location>
</feature>
<feature type="transmembrane region" description="Helical" evidence="4">
    <location>
        <begin position="304"/>
        <end position="327"/>
    </location>
</feature>
<reference evidence="7" key="1">
    <citation type="journal article" date="2017" name="Nat. Microbiol.">
        <title>Global analysis of biosynthetic gene clusters reveals vast potential of secondary metabolite production in Penicillium species.</title>
        <authorList>
            <person name="Nielsen J.C."/>
            <person name="Grijseels S."/>
            <person name="Prigent S."/>
            <person name="Ji B."/>
            <person name="Dainat J."/>
            <person name="Nielsen K.F."/>
            <person name="Frisvad J.C."/>
            <person name="Workman M."/>
            <person name="Nielsen J."/>
        </authorList>
    </citation>
    <scope>NUCLEOTIDE SEQUENCE [LARGE SCALE GENOMIC DNA]</scope>
    <source>
        <strain evidence="7">IBT 31811</strain>
    </source>
</reference>
<dbReference type="InterPro" id="IPR011701">
    <property type="entry name" value="MFS"/>
</dbReference>
<comment type="caution">
    <text evidence="6">The sequence shown here is derived from an EMBL/GenBank/DDBJ whole genome shotgun (WGS) entry which is preliminary data.</text>
</comment>
<protein>
    <recommendedName>
        <fullName evidence="5">Major facilitator superfamily (MFS) profile domain-containing protein</fullName>
    </recommendedName>
</protein>
<dbReference type="InterPro" id="IPR036259">
    <property type="entry name" value="MFS_trans_sf"/>
</dbReference>
<comment type="similarity">
    <text evidence="2">Belongs to the major facilitator superfamily. Monocarboxylate porter (TC 2.A.1.13) family.</text>
</comment>
<dbReference type="PANTHER" id="PTHR11360">
    <property type="entry name" value="MONOCARBOXYLATE TRANSPORTER"/>
    <property type="match status" value="1"/>
</dbReference>
<accession>A0A1V6QB82</accession>
<dbReference type="AlphaFoldDB" id="A0A1V6QB82"/>